<feature type="domain" description="DUF559" evidence="1">
    <location>
        <begin position="24"/>
        <end position="126"/>
    </location>
</feature>
<dbReference type="Pfam" id="PF04480">
    <property type="entry name" value="DUF559"/>
    <property type="match status" value="1"/>
</dbReference>
<proteinExistence type="predicted"/>
<gene>
    <name evidence="2" type="ORF">COS78_02870</name>
</gene>
<dbReference type="PANTHER" id="PTHR38590">
    <property type="entry name" value="BLL0828 PROTEIN"/>
    <property type="match status" value="1"/>
</dbReference>
<dbReference type="EMBL" id="PEWA01000038">
    <property type="protein sequence ID" value="PIU73331.1"/>
    <property type="molecule type" value="Genomic_DNA"/>
</dbReference>
<comment type="caution">
    <text evidence="2">The sequence shown here is derived from an EMBL/GenBank/DDBJ whole genome shotgun (WGS) entry which is preliminary data.</text>
</comment>
<dbReference type="CDD" id="cd01038">
    <property type="entry name" value="Endonuclease_DUF559"/>
    <property type="match status" value="1"/>
</dbReference>
<dbReference type="Gene3D" id="3.40.960.10">
    <property type="entry name" value="VSR Endonuclease"/>
    <property type="match status" value="1"/>
</dbReference>
<keyword evidence="2" id="KW-0255">Endonuclease</keyword>
<dbReference type="PANTHER" id="PTHR38590:SF1">
    <property type="entry name" value="BLL0828 PROTEIN"/>
    <property type="match status" value="1"/>
</dbReference>
<name>A0A2M7ARU3_9BACT</name>
<keyword evidence="2" id="KW-0540">Nuclease</keyword>
<dbReference type="InterPro" id="IPR047216">
    <property type="entry name" value="Endonuclease_DUF559_bact"/>
</dbReference>
<evidence type="ECO:0000259" key="1">
    <source>
        <dbReference type="Pfam" id="PF04480"/>
    </source>
</evidence>
<dbReference type="AlphaFoldDB" id="A0A2M7ARU3"/>
<organism evidence="2 3">
    <name type="scientific">Candidatus Shapirobacteria bacterium CG06_land_8_20_14_3_00_40_12</name>
    <dbReference type="NCBI Taxonomy" id="1974881"/>
    <lineage>
        <taxon>Bacteria</taxon>
        <taxon>Candidatus Shapironibacteriota</taxon>
    </lineage>
</organism>
<reference evidence="3" key="1">
    <citation type="submission" date="2017-09" db="EMBL/GenBank/DDBJ databases">
        <title>Depth-based differentiation of microbial function through sediment-hosted aquifers and enrichment of novel symbionts in the deep terrestrial subsurface.</title>
        <authorList>
            <person name="Probst A.J."/>
            <person name="Ladd B."/>
            <person name="Jarett J.K."/>
            <person name="Geller-Mcgrath D.E."/>
            <person name="Sieber C.M.K."/>
            <person name="Emerson J.B."/>
            <person name="Anantharaman K."/>
            <person name="Thomas B.C."/>
            <person name="Malmstrom R."/>
            <person name="Stieglmeier M."/>
            <person name="Klingl A."/>
            <person name="Woyke T."/>
            <person name="Ryan C.M."/>
            <person name="Banfield J.F."/>
        </authorList>
    </citation>
    <scope>NUCLEOTIDE SEQUENCE [LARGE SCALE GENOMIC DNA]</scope>
</reference>
<accession>A0A2M7ARU3</accession>
<protein>
    <submittedName>
        <fullName evidence="2">Endonuclease</fullName>
    </submittedName>
</protein>
<dbReference type="GO" id="GO:0004519">
    <property type="term" value="F:endonuclease activity"/>
    <property type="evidence" value="ECO:0007669"/>
    <property type="project" value="UniProtKB-KW"/>
</dbReference>
<dbReference type="Proteomes" id="UP000231407">
    <property type="component" value="Unassembled WGS sequence"/>
</dbReference>
<dbReference type="InterPro" id="IPR007569">
    <property type="entry name" value="DUF559"/>
</dbReference>
<keyword evidence="2" id="KW-0378">Hydrolase</keyword>
<dbReference type="InterPro" id="IPR011335">
    <property type="entry name" value="Restrct_endonuc-II-like"/>
</dbReference>
<evidence type="ECO:0000313" key="2">
    <source>
        <dbReference type="EMBL" id="PIU73331.1"/>
    </source>
</evidence>
<sequence length="130" mass="15331">MKDIEIEAINSKRGCVGYLPQLTWASKKNRNTPTEAEKKIWNEVLKKRQTGFIFLRQKPIFRFVIDFYCSKLRLAIEIDGGYHIKKKDYDEERDKFLKQIGIETIRFSSEEVVNNIDKVKNEIFSLVKGL</sequence>
<dbReference type="SUPFAM" id="SSF52980">
    <property type="entry name" value="Restriction endonuclease-like"/>
    <property type="match status" value="1"/>
</dbReference>
<evidence type="ECO:0000313" key="3">
    <source>
        <dbReference type="Proteomes" id="UP000231407"/>
    </source>
</evidence>